<dbReference type="InterPro" id="IPR009008">
    <property type="entry name" value="Val/Leu/Ile-tRNA-synth_edit"/>
</dbReference>
<dbReference type="GO" id="GO:0005737">
    <property type="term" value="C:cytoplasm"/>
    <property type="evidence" value="ECO:0007669"/>
    <property type="project" value="UniProtKB-SubCell"/>
</dbReference>
<dbReference type="PRINTS" id="PR00984">
    <property type="entry name" value="TRNASYNTHILE"/>
</dbReference>
<reference evidence="14" key="1">
    <citation type="journal article" date="2021" name="PeerJ">
        <title>Extensive microbial diversity within the chicken gut microbiome revealed by metagenomics and culture.</title>
        <authorList>
            <person name="Gilroy R."/>
            <person name="Ravi A."/>
            <person name="Getino M."/>
            <person name="Pursley I."/>
            <person name="Horton D.L."/>
            <person name="Alikhan N.F."/>
            <person name="Baker D."/>
            <person name="Gharbi K."/>
            <person name="Hall N."/>
            <person name="Watson M."/>
            <person name="Adriaenssens E.M."/>
            <person name="Foster-Nyarko E."/>
            <person name="Jarju S."/>
            <person name="Secka A."/>
            <person name="Antonio M."/>
            <person name="Oren A."/>
            <person name="Chaudhuri R.R."/>
            <person name="La Ragione R."/>
            <person name="Hildebrand F."/>
            <person name="Pallen M.J."/>
        </authorList>
    </citation>
    <scope>NUCLEOTIDE SEQUENCE</scope>
    <source>
        <strain evidence="14">8470</strain>
    </source>
</reference>
<dbReference type="InterPro" id="IPR009080">
    <property type="entry name" value="tRNAsynth_Ia_anticodon-bd"/>
</dbReference>
<evidence type="ECO:0000256" key="1">
    <source>
        <dbReference type="ARBA" id="ARBA00022490"/>
    </source>
</evidence>
<dbReference type="PANTHER" id="PTHR42780">
    <property type="entry name" value="SOLEUCYL-TRNA SYNTHETASE"/>
    <property type="match status" value="1"/>
</dbReference>
<dbReference type="GO" id="GO:0006428">
    <property type="term" value="P:isoleucyl-tRNA aminoacylation"/>
    <property type="evidence" value="ECO:0007669"/>
    <property type="project" value="UniProtKB-UniRule"/>
</dbReference>
<dbReference type="InterPro" id="IPR014729">
    <property type="entry name" value="Rossmann-like_a/b/a_fold"/>
</dbReference>
<dbReference type="Pfam" id="PF19302">
    <property type="entry name" value="DUF5915"/>
    <property type="match status" value="1"/>
</dbReference>
<organism evidence="14 15">
    <name type="scientific">Candidatus Phocaeicola excrementipullorum</name>
    <dbReference type="NCBI Taxonomy" id="2838731"/>
    <lineage>
        <taxon>Bacteria</taxon>
        <taxon>Pseudomonadati</taxon>
        <taxon>Bacteroidota</taxon>
        <taxon>Bacteroidia</taxon>
        <taxon>Bacteroidales</taxon>
        <taxon>Bacteroidaceae</taxon>
        <taxon>Phocaeicola</taxon>
    </lineage>
</organism>
<keyword evidence="8 11" id="KW-0030">Aminoacyl-tRNA synthetase</keyword>
<dbReference type="InterPro" id="IPR023586">
    <property type="entry name" value="Ile-tRNA-ligase_type2"/>
</dbReference>
<keyword evidence="3 11" id="KW-0479">Metal-binding</keyword>
<comment type="caution">
    <text evidence="14">The sequence shown here is derived from an EMBL/GenBank/DDBJ whole genome shotgun (WGS) entry which is preliminary data.</text>
</comment>
<evidence type="ECO:0000256" key="6">
    <source>
        <dbReference type="ARBA" id="ARBA00022840"/>
    </source>
</evidence>
<keyword evidence="1 11" id="KW-0963">Cytoplasm</keyword>
<comment type="subunit">
    <text evidence="11">Monomer.</text>
</comment>
<dbReference type="InterPro" id="IPR002301">
    <property type="entry name" value="Ile-tRNA-ligase"/>
</dbReference>
<dbReference type="SUPFAM" id="SSF52374">
    <property type="entry name" value="Nucleotidylyl transferase"/>
    <property type="match status" value="1"/>
</dbReference>
<dbReference type="GO" id="GO:0008270">
    <property type="term" value="F:zinc ion binding"/>
    <property type="evidence" value="ECO:0007669"/>
    <property type="project" value="UniProtKB-UniRule"/>
</dbReference>
<dbReference type="CDD" id="cd07961">
    <property type="entry name" value="Anticodon_Ia_Ile_ABEc"/>
    <property type="match status" value="1"/>
</dbReference>
<dbReference type="InterPro" id="IPR033709">
    <property type="entry name" value="Anticodon_Ile_ABEc"/>
</dbReference>
<dbReference type="GO" id="GO:0005524">
    <property type="term" value="F:ATP binding"/>
    <property type="evidence" value="ECO:0007669"/>
    <property type="project" value="UniProtKB-UniRule"/>
</dbReference>
<keyword evidence="4 11" id="KW-0547">Nucleotide-binding</keyword>
<gene>
    <name evidence="11 14" type="primary">ileS</name>
    <name evidence="14" type="ORF">H9928_06820</name>
</gene>
<evidence type="ECO:0000256" key="3">
    <source>
        <dbReference type="ARBA" id="ARBA00022723"/>
    </source>
</evidence>
<evidence type="ECO:0000259" key="12">
    <source>
        <dbReference type="Pfam" id="PF00133"/>
    </source>
</evidence>
<evidence type="ECO:0000256" key="2">
    <source>
        <dbReference type="ARBA" id="ARBA00022598"/>
    </source>
</evidence>
<dbReference type="AlphaFoldDB" id="A0A948TMQ3"/>
<dbReference type="EMBL" id="JAHLFJ010000068">
    <property type="protein sequence ID" value="MBU3856251.1"/>
    <property type="molecule type" value="Genomic_DNA"/>
</dbReference>
<dbReference type="Pfam" id="PF00133">
    <property type="entry name" value="tRNA-synt_1"/>
    <property type="match status" value="1"/>
</dbReference>
<comment type="function">
    <text evidence="9 11">Catalyzes the attachment of isoleucine to tRNA(Ile). As IleRS can inadvertently accommodate and process structurally similar amino acids such as valine, to avoid such errors it has two additional distinct tRNA(Ile)-dependent editing activities. One activity is designated as 'pretransfer' editing and involves the hydrolysis of activated Val-AMP. The other activity is designated 'posttransfer' editing and involves deacylation of mischarged Val-tRNA(Ile).</text>
</comment>
<keyword evidence="6 11" id="KW-0067">ATP-binding</keyword>
<comment type="domain">
    <text evidence="11">IleRS has two distinct active sites: one for aminoacylation and one for editing. The misactivated valine is translocated from the active site to the editing site, which sterically excludes the correctly activated isoleucine. The single editing site contains two valyl binding pockets, one specific for each substrate (Val-AMP or Val-tRNA(Ile)).</text>
</comment>
<dbReference type="Pfam" id="PF08264">
    <property type="entry name" value="Anticodon_1"/>
    <property type="match status" value="1"/>
</dbReference>
<comment type="cofactor">
    <cofactor evidence="11">
        <name>Zn(2+)</name>
        <dbReference type="ChEBI" id="CHEBI:29105"/>
    </cofactor>
</comment>
<evidence type="ECO:0000313" key="15">
    <source>
        <dbReference type="Proteomes" id="UP000784286"/>
    </source>
</evidence>
<name>A0A948TMQ3_9BACT</name>
<comment type="subcellular location">
    <subcellularLocation>
        <location evidence="11">Cytoplasm</location>
    </subcellularLocation>
</comment>
<dbReference type="InterPro" id="IPR013155">
    <property type="entry name" value="M/V/L/I-tRNA-synth_anticd-bd"/>
</dbReference>
<dbReference type="EC" id="6.1.1.5" evidence="11"/>
<dbReference type="Proteomes" id="UP000784286">
    <property type="component" value="Unassembled WGS sequence"/>
</dbReference>
<dbReference type="GO" id="GO:0002161">
    <property type="term" value="F:aminoacyl-tRNA deacylase activity"/>
    <property type="evidence" value="ECO:0007669"/>
    <property type="project" value="InterPro"/>
</dbReference>
<evidence type="ECO:0000313" key="14">
    <source>
        <dbReference type="EMBL" id="MBU3856251.1"/>
    </source>
</evidence>
<evidence type="ECO:0000256" key="4">
    <source>
        <dbReference type="ARBA" id="ARBA00022741"/>
    </source>
</evidence>
<evidence type="ECO:0000256" key="7">
    <source>
        <dbReference type="ARBA" id="ARBA00022917"/>
    </source>
</evidence>
<evidence type="ECO:0000256" key="8">
    <source>
        <dbReference type="ARBA" id="ARBA00023146"/>
    </source>
</evidence>
<comment type="catalytic activity">
    <reaction evidence="10 11">
        <text>tRNA(Ile) + L-isoleucine + ATP = L-isoleucyl-tRNA(Ile) + AMP + diphosphate</text>
        <dbReference type="Rhea" id="RHEA:11060"/>
        <dbReference type="Rhea" id="RHEA-COMP:9666"/>
        <dbReference type="Rhea" id="RHEA-COMP:9695"/>
        <dbReference type="ChEBI" id="CHEBI:30616"/>
        <dbReference type="ChEBI" id="CHEBI:33019"/>
        <dbReference type="ChEBI" id="CHEBI:58045"/>
        <dbReference type="ChEBI" id="CHEBI:78442"/>
        <dbReference type="ChEBI" id="CHEBI:78528"/>
        <dbReference type="ChEBI" id="CHEBI:456215"/>
        <dbReference type="EC" id="6.1.1.5"/>
    </reaction>
</comment>
<dbReference type="HAMAP" id="MF_02003">
    <property type="entry name" value="Ile_tRNA_synth_type2"/>
    <property type="match status" value="1"/>
</dbReference>
<feature type="binding site" evidence="11">
    <location>
        <position position="713"/>
    </location>
    <ligand>
        <name>ATP</name>
        <dbReference type="ChEBI" id="CHEBI:30616"/>
    </ligand>
</feature>
<dbReference type="CDD" id="cd00818">
    <property type="entry name" value="IleRS_core"/>
    <property type="match status" value="1"/>
</dbReference>
<dbReference type="SUPFAM" id="SSF47323">
    <property type="entry name" value="Anticodon-binding domain of a subclass of class I aminoacyl-tRNA synthetases"/>
    <property type="match status" value="1"/>
</dbReference>
<reference evidence="14" key="2">
    <citation type="submission" date="2021-04" db="EMBL/GenBank/DDBJ databases">
        <authorList>
            <person name="Gilroy R."/>
        </authorList>
    </citation>
    <scope>NUCLEOTIDE SEQUENCE</scope>
    <source>
        <strain evidence="14">8470</strain>
    </source>
</reference>
<comment type="similarity">
    <text evidence="11">Belongs to the class-I aminoacyl-tRNA synthetase family. IleS type 2 subfamily.</text>
</comment>
<evidence type="ECO:0000256" key="9">
    <source>
        <dbReference type="ARBA" id="ARBA00025217"/>
    </source>
</evidence>
<feature type="domain" description="Methionyl/Valyl/Leucyl/Isoleucyl-tRNA synthetase anticodon-binding" evidence="13">
    <location>
        <begin position="797"/>
        <end position="948"/>
    </location>
</feature>
<dbReference type="GO" id="GO:0000049">
    <property type="term" value="F:tRNA binding"/>
    <property type="evidence" value="ECO:0007669"/>
    <property type="project" value="InterPro"/>
</dbReference>
<dbReference type="GO" id="GO:0004822">
    <property type="term" value="F:isoleucine-tRNA ligase activity"/>
    <property type="evidence" value="ECO:0007669"/>
    <property type="project" value="UniProtKB-UniRule"/>
</dbReference>
<dbReference type="NCBIfam" id="TIGR00392">
    <property type="entry name" value="ileS"/>
    <property type="match status" value="1"/>
</dbReference>
<evidence type="ECO:0000256" key="5">
    <source>
        <dbReference type="ARBA" id="ARBA00022833"/>
    </source>
</evidence>
<dbReference type="Gene3D" id="3.30.720.200">
    <property type="match status" value="1"/>
</dbReference>
<evidence type="ECO:0000259" key="13">
    <source>
        <dbReference type="Pfam" id="PF08264"/>
    </source>
</evidence>
<dbReference type="FunFam" id="3.40.50.620:FF:000205">
    <property type="entry name" value="Isoleucine--tRNA ligase"/>
    <property type="match status" value="1"/>
</dbReference>
<evidence type="ECO:0000256" key="11">
    <source>
        <dbReference type="HAMAP-Rule" id="MF_02003"/>
    </source>
</evidence>
<dbReference type="PANTHER" id="PTHR42780:SF1">
    <property type="entry name" value="ISOLEUCINE--TRNA LIGASE, CYTOPLASMIC"/>
    <property type="match status" value="1"/>
</dbReference>
<dbReference type="InterPro" id="IPR002300">
    <property type="entry name" value="aa-tRNA-synth_Ia"/>
</dbReference>
<feature type="short sequence motif" description="'HIGH' region" evidence="11">
    <location>
        <begin position="50"/>
        <end position="60"/>
    </location>
</feature>
<accession>A0A948TMQ3</accession>
<feature type="domain" description="Aminoacyl-tRNA synthetase class Ia" evidence="12">
    <location>
        <begin position="20"/>
        <end position="748"/>
    </location>
</feature>
<dbReference type="Gene3D" id="1.10.730.10">
    <property type="entry name" value="Isoleucyl-tRNA Synthetase, Domain 1"/>
    <property type="match status" value="1"/>
</dbReference>
<proteinExistence type="inferred from homology"/>
<sequence length="1162" mass="132296">MSKKFTEYSQLSLSDVNKEVLKKWDENDVFSKSMTEREGCPSFVFYEGPPSANGMPGIHHVMARTIKDTFCRYKTMKGFQVKRKAGWDTHGLPVELGVEKALGITKEDIGKTISVADYNRHCRTDVMKFTKEWTDLTHKMGYWVDLDNPYITYDNRYIETLWWLLQQLYKKGLLYKGYTIQPYSPAAGTGLSSHELNQPGCYRDVKDLTVVAQFRMKNPKPEMAEWGTPYFIAWTTTPWTLPSNTALCVGPKIDYVAVQTYNGYTGEKMTVVLAKDLLYTHFNKKAEGMALEDYKPGDKLIPFKVVGEYKGPDLVGMEYEQLLPWVKPVELDENGNWHDAASKAFRVIPGDYVTTEDGTGIVHIAPTFGADDAFVAKAAGIPSLFMINKKGETRPMVDLTGKFYLLDELDGKFVDECVNVDKYKEYQGRWVKNAYDPQFTVDGKYDEKAAQAAESLDFFICMQMKQDSQAFKIEKHVHNYPHCWRTDKPVLYYPLDSWFIRSTACKERMIELNKTINWKPESTGTGRFGKWLENLNDWNLSRSRYWGTPLPVWRSEDGEEICIGSVEELYNEIEKSVAAGFMKENPYKKLGFVPGDYAKENYDRIDLHRPYVDEIILVSASGKPMKREADLIDVWFDSGSMPYAQLHYPFENKELVDSRSYYPADFIAEGVDQTRGWFFTLHAIASMVFDSVAFKNVVSNGLVLDKNGNKMSKRLGNAVDPFSTIEKFGSDPLRWYMITNSAPWDNLKFDADGVDEVRRKFFGTLYNTYSFFALYANVDGFTYAEKDVPVAERPEIDRWILSLLNSLIKQVDDCLNDYEPTKAGRLITDFVNDNLSNWYVRLNRKRFWGSAMSADKLSAYQTLYVCLETVAKLMAPIAPFYADRLYMDLVGVTGRDNVVSVHLAKFPVADESLIDRELEARMQMAQDVTSMVLALRRKVNIKVRQPLQCIMVPVVDEEQKRHIEAVKELILNEVNVKELKFVDGAEGVLVKKVKCDFKKLGPKFGKQMKAVAAAVAGMSQEAIAEFERNGSYTFDIDGTQAVVAVSDVEIYSEDIPGWLVANEGRLTVALEVTVTEGLRREGIARELVNRIQNIRKSSGFEITDKIKVVLSKNSLTDDAVNEYNTYICNQVLAASLTLADEVSEATELELDDCTLRVNVTKL</sequence>
<evidence type="ECO:0000256" key="10">
    <source>
        <dbReference type="ARBA" id="ARBA00048359"/>
    </source>
</evidence>
<feature type="short sequence motif" description="'KMSKS' region" evidence="11">
    <location>
        <begin position="710"/>
        <end position="714"/>
    </location>
</feature>
<dbReference type="Gene3D" id="3.40.50.620">
    <property type="entry name" value="HUPs"/>
    <property type="match status" value="2"/>
</dbReference>
<keyword evidence="5 11" id="KW-0862">Zinc</keyword>
<protein>
    <recommendedName>
        <fullName evidence="11">Isoleucine--tRNA ligase</fullName>
        <ecNumber evidence="11">6.1.1.5</ecNumber>
    </recommendedName>
    <alternativeName>
        <fullName evidence="11">Isoleucyl-tRNA synthetase</fullName>
        <shortName evidence="11">IleRS</shortName>
    </alternativeName>
</protein>
<keyword evidence="2 11" id="KW-0436">Ligase</keyword>
<dbReference type="SUPFAM" id="SSF50677">
    <property type="entry name" value="ValRS/IleRS/LeuRS editing domain"/>
    <property type="match status" value="1"/>
</dbReference>
<keyword evidence="7 11" id="KW-0648">Protein biosynthesis</keyword>